<proteinExistence type="predicted"/>
<reference evidence="1 2" key="1">
    <citation type="journal article" date="2019" name="Int. J. Syst. Evol. Microbiol.">
        <title>The Global Catalogue of Microorganisms (GCM) 10K type strain sequencing project: providing services to taxonomists for standard genome sequencing and annotation.</title>
        <authorList>
            <consortium name="The Broad Institute Genomics Platform"/>
            <consortium name="The Broad Institute Genome Sequencing Center for Infectious Disease"/>
            <person name="Wu L."/>
            <person name="Ma J."/>
        </authorList>
    </citation>
    <scope>NUCLEOTIDE SEQUENCE [LARGE SCALE GENOMIC DNA]</scope>
    <source>
        <strain evidence="1 2">JCM 16221</strain>
    </source>
</reference>
<sequence>MVAFLRYNEGMSNMVTLQPGQVESSDNGERFGRSQGGHLVQLRRRRSERGFVVTVDADPRPEVPAELLTHEWGAANAAFDRLMREY</sequence>
<dbReference type="Proteomes" id="UP001501218">
    <property type="component" value="Unassembled WGS sequence"/>
</dbReference>
<evidence type="ECO:0000313" key="2">
    <source>
        <dbReference type="Proteomes" id="UP001501218"/>
    </source>
</evidence>
<protein>
    <submittedName>
        <fullName evidence="1">Uncharacterized protein</fullName>
    </submittedName>
</protein>
<gene>
    <name evidence="1" type="ORF">GCM10009854_31470</name>
</gene>
<dbReference type="EMBL" id="BAAARA010000010">
    <property type="protein sequence ID" value="GAA2351406.1"/>
    <property type="molecule type" value="Genomic_DNA"/>
</dbReference>
<evidence type="ECO:0000313" key="1">
    <source>
        <dbReference type="EMBL" id="GAA2351406.1"/>
    </source>
</evidence>
<comment type="caution">
    <text evidence="1">The sequence shown here is derived from an EMBL/GenBank/DDBJ whole genome shotgun (WGS) entry which is preliminary data.</text>
</comment>
<accession>A0ABN3GGY9</accession>
<organism evidence="1 2">
    <name type="scientific">Saccharopolyspora halophila</name>
    <dbReference type="NCBI Taxonomy" id="405551"/>
    <lineage>
        <taxon>Bacteria</taxon>
        <taxon>Bacillati</taxon>
        <taxon>Actinomycetota</taxon>
        <taxon>Actinomycetes</taxon>
        <taxon>Pseudonocardiales</taxon>
        <taxon>Pseudonocardiaceae</taxon>
        <taxon>Saccharopolyspora</taxon>
    </lineage>
</organism>
<name>A0ABN3GGY9_9PSEU</name>
<keyword evidence="2" id="KW-1185">Reference proteome</keyword>